<dbReference type="Proteomes" id="UP000051547">
    <property type="component" value="Unassembled WGS sequence"/>
</dbReference>
<dbReference type="EMBL" id="LIBE01000493">
    <property type="protein sequence ID" value="KRO78626.1"/>
    <property type="molecule type" value="Genomic_DNA"/>
</dbReference>
<protein>
    <recommendedName>
        <fullName evidence="1">Pyrrolo-quinoline quinone repeat domain-containing protein</fullName>
    </recommendedName>
</protein>
<gene>
    <name evidence="2" type="ORF">ABR72_00410</name>
</gene>
<dbReference type="Pfam" id="PF01011">
    <property type="entry name" value="PQQ"/>
    <property type="match status" value="1"/>
</dbReference>
<sequence length="126" mass="13260">MKPPYGRITAIDMNSGDHAWMIANADTPERIANNPALEGVDLPRTGIETKSGILLTKTLLFAGEGVGGGPTLRAHDKMTGEILAEIELPNAQTGVPMTYEHDGKQYLVMVVSGGGTAAEIVAYALP</sequence>
<feature type="domain" description="Pyrrolo-quinoline quinone repeat" evidence="1">
    <location>
        <begin position="2"/>
        <end position="106"/>
    </location>
</feature>
<organism evidence="2 3">
    <name type="scientific">OM182 bacterium BACL3 MAG-120920-bin41</name>
    <dbReference type="NCBI Taxonomy" id="1655580"/>
    <lineage>
        <taxon>Bacteria</taxon>
        <taxon>Pseudomonadati</taxon>
        <taxon>Pseudomonadota</taxon>
        <taxon>Gammaproteobacteria</taxon>
        <taxon>OMG group</taxon>
        <taxon>OM182 clade</taxon>
    </lineage>
</organism>
<evidence type="ECO:0000313" key="3">
    <source>
        <dbReference type="Proteomes" id="UP000051547"/>
    </source>
</evidence>
<accession>A0A0R2SZV8</accession>
<dbReference type="Gene3D" id="2.140.10.10">
    <property type="entry name" value="Quinoprotein alcohol dehydrogenase-like superfamily"/>
    <property type="match status" value="1"/>
</dbReference>
<dbReference type="InterPro" id="IPR011047">
    <property type="entry name" value="Quinoprotein_ADH-like_sf"/>
</dbReference>
<dbReference type="SUPFAM" id="SSF50998">
    <property type="entry name" value="Quinoprotein alcohol dehydrogenase-like"/>
    <property type="match status" value="1"/>
</dbReference>
<name>A0A0R2SZV8_9GAMM</name>
<dbReference type="AlphaFoldDB" id="A0A0R2SZV8"/>
<evidence type="ECO:0000313" key="2">
    <source>
        <dbReference type="EMBL" id="KRO78626.1"/>
    </source>
</evidence>
<proteinExistence type="predicted"/>
<evidence type="ECO:0000259" key="1">
    <source>
        <dbReference type="Pfam" id="PF01011"/>
    </source>
</evidence>
<dbReference type="InterPro" id="IPR002372">
    <property type="entry name" value="PQQ_rpt_dom"/>
</dbReference>
<comment type="caution">
    <text evidence="2">The sequence shown here is derived from an EMBL/GenBank/DDBJ whole genome shotgun (WGS) entry which is preliminary data.</text>
</comment>
<reference evidence="2 3" key="1">
    <citation type="submission" date="2015-10" db="EMBL/GenBank/DDBJ databases">
        <title>Metagenome-Assembled Genomes uncover a global brackish microbiome.</title>
        <authorList>
            <person name="Hugerth L.W."/>
            <person name="Larsson J."/>
            <person name="Alneberg J."/>
            <person name="Lindh M.V."/>
            <person name="Legrand C."/>
            <person name="Pinhassi J."/>
            <person name="Andersson A.F."/>
        </authorList>
    </citation>
    <scope>NUCLEOTIDE SEQUENCE [LARGE SCALE GENOMIC DNA]</scope>
    <source>
        <strain evidence="2">BACL4 MAG-120920-bin41</strain>
    </source>
</reference>